<evidence type="ECO:0000313" key="1">
    <source>
        <dbReference type="EMBL" id="KAJ8111996.1"/>
    </source>
</evidence>
<name>A0ACC2IA28_9PLEO</name>
<organism evidence="1 2">
    <name type="scientific">Boeremia exigua</name>
    <dbReference type="NCBI Taxonomy" id="749465"/>
    <lineage>
        <taxon>Eukaryota</taxon>
        <taxon>Fungi</taxon>
        <taxon>Dikarya</taxon>
        <taxon>Ascomycota</taxon>
        <taxon>Pezizomycotina</taxon>
        <taxon>Dothideomycetes</taxon>
        <taxon>Pleosporomycetidae</taxon>
        <taxon>Pleosporales</taxon>
        <taxon>Pleosporineae</taxon>
        <taxon>Didymellaceae</taxon>
        <taxon>Boeremia</taxon>
    </lineage>
</organism>
<keyword evidence="2" id="KW-1185">Reference proteome</keyword>
<gene>
    <name evidence="1" type="ORF">OPT61_g5530</name>
</gene>
<reference evidence="1" key="1">
    <citation type="submission" date="2022-11" db="EMBL/GenBank/DDBJ databases">
        <title>Genome Sequence of Boeremia exigua.</title>
        <authorList>
            <person name="Buettner E."/>
        </authorList>
    </citation>
    <scope>NUCLEOTIDE SEQUENCE</scope>
    <source>
        <strain evidence="1">CU02</strain>
    </source>
</reference>
<evidence type="ECO:0000313" key="2">
    <source>
        <dbReference type="Proteomes" id="UP001153331"/>
    </source>
</evidence>
<comment type="caution">
    <text evidence="1">The sequence shown here is derived from an EMBL/GenBank/DDBJ whole genome shotgun (WGS) entry which is preliminary data.</text>
</comment>
<dbReference type="Proteomes" id="UP001153331">
    <property type="component" value="Unassembled WGS sequence"/>
</dbReference>
<proteinExistence type="predicted"/>
<accession>A0ACC2IA28</accession>
<protein>
    <submittedName>
        <fullName evidence="1">Uncharacterized protein</fullName>
    </submittedName>
</protein>
<dbReference type="EMBL" id="JAPHNI010000359">
    <property type="protein sequence ID" value="KAJ8111996.1"/>
    <property type="molecule type" value="Genomic_DNA"/>
</dbReference>
<sequence length="766" mass="88660">MQSELSSDSSSIFSFRKEPTSINEYDSDEDDNDETFLRWLSGNLEAWSEHTVDAVGVDRKRDVLKALSKPSTMKDTWKQLSTQLRDDKELLKIMRKEAAFDVRRKFSAPGSLSRTVREEIDVHRYIGSSLEKVLNRLEAKIKYKMDHYNDWRLQYDDAFAKMYYTGIWTHPNLSTTVTMLCYCCERILLADHCGEPVVILLTDLIVSAERCQVCSLLLRCSIDHISEDGNLRFLRNHAGIRADFYGPRLVRFSTDPNLSERQRSNVPIGRPLLPDADRTARFQLLRAWLQKCDQTHRCNERSGETVFPTRVLDVGGLQDRELEPGWIRLINAAERRTDTYIALSHCWGNLSNTQKSFCTSKDNMPRRRRGFHVSELPKTFQDAIKVSGDDYEDWNYESAQMKHVFSQAYCVIAATAAVDSLSGFLDTQEGRRTEYVCVQDRSERQFYISTDLDDFDNDVGKAKLNTRAWAMQELVLARRTIHFSANQIYWECGKGIHCENLTRLKSIPRNRYFMLDPEFPARLLGAFERDAMMNCIFYLIEEYSKRAITFPQDRLIAISGLEDRIAEALRCEHRFGVFDRYLHRNLLWMHTDNTKPSQHHASVPSWSWLSGSGAVIFDEEDESGTFELNTNIRFHPTRNQALLADLGVFVACTLQPRDERYEQEYQMMYIRDTAGSIKSWLSPDYIFWDADGAIKGWWEPDWKDSESFDNLHCVVVGQSSNRSNGKRYSLILAVVPTGKRDEYRRVGTGSVYEECIIRVQEGVVVV</sequence>